<feature type="domain" description="Heparan-alpha-glucosaminide N-acetyltransferase catalytic" evidence="2">
    <location>
        <begin position="14"/>
        <end position="239"/>
    </location>
</feature>
<dbReference type="Proteomes" id="UP000293719">
    <property type="component" value="Chromosome"/>
</dbReference>
<feature type="transmembrane region" description="Helical" evidence="1">
    <location>
        <begin position="56"/>
        <end position="78"/>
    </location>
</feature>
<accession>A0A4P6V2J7</accession>
<dbReference type="EMBL" id="CP036532">
    <property type="protein sequence ID" value="QBK30909.1"/>
    <property type="molecule type" value="Genomic_DNA"/>
</dbReference>
<organism evidence="3 4">
    <name type="scientific">Roseitalea porphyridii</name>
    <dbReference type="NCBI Taxonomy" id="1852022"/>
    <lineage>
        <taxon>Bacteria</taxon>
        <taxon>Pseudomonadati</taxon>
        <taxon>Pseudomonadota</taxon>
        <taxon>Alphaproteobacteria</taxon>
        <taxon>Hyphomicrobiales</taxon>
        <taxon>Ahrensiaceae</taxon>
        <taxon>Roseitalea</taxon>
    </lineage>
</organism>
<name>A0A4P6V2J7_9HYPH</name>
<dbReference type="AlphaFoldDB" id="A0A4P6V2J7"/>
<gene>
    <name evidence="3" type="ORF">E0E05_10085</name>
</gene>
<sequence>MRIGLSESRAAGKRIDALDVARGVALVAMATYHFSWDLDYFGYLPPGSSTTGVLKLYARSIASSFLFLVGVGLVLAHANGIRWRAFARRWVKIAAAALLISVVTFFATPQSFVFFGILHHIAFASIAGLAFLRLPWWGLLVLAAATFAVTPLLQTPHFATMATYWTGLSSIQPQTNDFVPVLPWFAAVLAGMGVGRLVFIARTPPGVLTPGGWTAKSSVSRLLALFGRWSLTFYLLHQPILFGLVLAYAQAFPAARDFSSACNRACAPQFGVERCIAYCTCAEAELAAADKLTLLESDPSLAQTDLETSAIIAQCAFEAGINANEQSQ</sequence>
<dbReference type="RefSeq" id="WP_131616593.1">
    <property type="nucleotide sequence ID" value="NZ_CP036532.1"/>
</dbReference>
<feature type="transmembrane region" description="Helical" evidence="1">
    <location>
        <begin position="90"/>
        <end position="107"/>
    </location>
</feature>
<feature type="transmembrane region" description="Helical" evidence="1">
    <location>
        <begin position="222"/>
        <end position="249"/>
    </location>
</feature>
<evidence type="ECO:0000313" key="3">
    <source>
        <dbReference type="EMBL" id="QBK30909.1"/>
    </source>
</evidence>
<dbReference type="InterPro" id="IPR012429">
    <property type="entry name" value="HGSNAT_cat"/>
</dbReference>
<dbReference type="OrthoDB" id="9807591at2"/>
<keyword evidence="1" id="KW-1133">Transmembrane helix</keyword>
<evidence type="ECO:0000313" key="4">
    <source>
        <dbReference type="Proteomes" id="UP000293719"/>
    </source>
</evidence>
<protein>
    <submittedName>
        <fullName evidence="3">DUF1624 domain-containing protein</fullName>
    </submittedName>
</protein>
<dbReference type="Pfam" id="PF07786">
    <property type="entry name" value="HGSNAT_cat"/>
    <property type="match status" value="1"/>
</dbReference>
<feature type="transmembrane region" description="Helical" evidence="1">
    <location>
        <begin position="113"/>
        <end position="132"/>
    </location>
</feature>
<keyword evidence="1" id="KW-0472">Membrane</keyword>
<feature type="transmembrane region" description="Helical" evidence="1">
    <location>
        <begin position="139"/>
        <end position="161"/>
    </location>
</feature>
<dbReference type="KEGG" id="rpod:E0E05_10085"/>
<proteinExistence type="predicted"/>
<feature type="transmembrane region" description="Helical" evidence="1">
    <location>
        <begin position="20"/>
        <end position="36"/>
    </location>
</feature>
<reference evidence="3 4" key="1">
    <citation type="journal article" date="2017" name="Int. J. Syst. Evol. Microbiol.">
        <title>Roseitalea porphyridii gen. nov., sp. nov., isolated from a red alga, and reclassification of Hoeflea suaedae Chung et al. 2013 as Pseudohoeflea suaedae gen. nov., comb. nov.</title>
        <authorList>
            <person name="Hyeon J.W."/>
            <person name="Jeong S.E."/>
            <person name="Baek K."/>
            <person name="Jeon C.O."/>
        </authorList>
    </citation>
    <scope>NUCLEOTIDE SEQUENCE [LARGE SCALE GENOMIC DNA]</scope>
    <source>
        <strain evidence="3 4">MA7-20</strain>
    </source>
</reference>
<keyword evidence="1" id="KW-0812">Transmembrane</keyword>
<feature type="transmembrane region" description="Helical" evidence="1">
    <location>
        <begin position="181"/>
        <end position="201"/>
    </location>
</feature>
<evidence type="ECO:0000256" key="1">
    <source>
        <dbReference type="SAM" id="Phobius"/>
    </source>
</evidence>
<keyword evidence="4" id="KW-1185">Reference proteome</keyword>
<dbReference type="GeneID" id="90767645"/>
<evidence type="ECO:0000259" key="2">
    <source>
        <dbReference type="Pfam" id="PF07786"/>
    </source>
</evidence>